<comment type="similarity">
    <text evidence="12">Belongs to the carbohydrate kinase PfkB family. Ribokinase subfamily.</text>
</comment>
<dbReference type="InterPro" id="IPR029056">
    <property type="entry name" value="Ribokinase-like"/>
</dbReference>
<feature type="binding site" evidence="12">
    <location>
        <begin position="216"/>
        <end position="221"/>
    </location>
    <ligand>
        <name>ATP</name>
        <dbReference type="ChEBI" id="CHEBI:30616"/>
    </ligand>
</feature>
<comment type="caution">
    <text evidence="12">Lacks conserved residue(s) required for the propagation of feature annotation.</text>
</comment>
<evidence type="ECO:0000256" key="1">
    <source>
        <dbReference type="ARBA" id="ARBA00005380"/>
    </source>
</evidence>
<keyword evidence="6 12" id="KW-0547">Nucleotide-binding</keyword>
<evidence type="ECO:0000256" key="4">
    <source>
        <dbReference type="ARBA" id="ARBA00022679"/>
    </source>
</evidence>
<keyword evidence="4 12" id="KW-0808">Transferase</keyword>
<feature type="active site" description="Proton acceptor" evidence="12">
    <location>
        <position position="248"/>
    </location>
</feature>
<feature type="binding site" evidence="12">
    <location>
        <position position="244"/>
    </location>
    <ligand>
        <name>K(+)</name>
        <dbReference type="ChEBI" id="CHEBI:29103"/>
    </ligand>
</feature>
<feature type="binding site" evidence="12">
    <location>
        <position position="248"/>
    </location>
    <ligand>
        <name>substrate</name>
    </ligand>
</feature>
<feature type="binding site" evidence="12">
    <location>
        <begin position="247"/>
        <end position="248"/>
    </location>
    <ligand>
        <name>ATP</name>
        <dbReference type="ChEBI" id="CHEBI:30616"/>
    </ligand>
</feature>
<evidence type="ECO:0000313" key="15">
    <source>
        <dbReference type="Proteomes" id="UP001183648"/>
    </source>
</evidence>
<accession>A0ABU2BQ93</accession>
<dbReference type="EMBL" id="JAVDYG010000001">
    <property type="protein sequence ID" value="MDR7360805.1"/>
    <property type="molecule type" value="Genomic_DNA"/>
</dbReference>
<dbReference type="EC" id="2.7.1.15" evidence="2 12"/>
<comment type="function">
    <text evidence="12">Catalyzes the phosphorylation of ribose at O-5 in a reaction requiring ATP and magnesium. The resulting D-ribose-5-phosphate can then be used either for sythesis of nucleotides, histidine, and tryptophan, or as a component of the pentose phosphate pathway.</text>
</comment>
<dbReference type="Proteomes" id="UP001183648">
    <property type="component" value="Unassembled WGS sequence"/>
</dbReference>
<proteinExistence type="inferred from homology"/>
<protein>
    <recommendedName>
        <fullName evidence="3 12">Ribokinase</fullName>
        <shortName evidence="12">RK</shortName>
        <ecNumber evidence="2 12">2.7.1.15</ecNumber>
    </recommendedName>
</protein>
<evidence type="ECO:0000256" key="2">
    <source>
        <dbReference type="ARBA" id="ARBA00012035"/>
    </source>
</evidence>
<feature type="domain" description="Carbohydrate kinase PfkB" evidence="13">
    <location>
        <begin position="10"/>
        <end position="290"/>
    </location>
</feature>
<evidence type="ECO:0000256" key="8">
    <source>
        <dbReference type="ARBA" id="ARBA00022840"/>
    </source>
</evidence>
<evidence type="ECO:0000259" key="13">
    <source>
        <dbReference type="Pfam" id="PF00294"/>
    </source>
</evidence>
<keyword evidence="7 12" id="KW-0418">Kinase</keyword>
<comment type="pathway">
    <text evidence="12">Carbohydrate metabolism; D-ribose degradation; D-ribose 5-phosphate from beta-D-ribopyranose: step 2/2.</text>
</comment>
<dbReference type="PRINTS" id="PR00990">
    <property type="entry name" value="RIBOKINASE"/>
</dbReference>
<evidence type="ECO:0000256" key="3">
    <source>
        <dbReference type="ARBA" id="ARBA00016943"/>
    </source>
</evidence>
<dbReference type="RefSeq" id="WP_310297830.1">
    <property type="nucleotide sequence ID" value="NZ_BAAAPS010000009.1"/>
</dbReference>
<dbReference type="InterPro" id="IPR011877">
    <property type="entry name" value="Ribokinase"/>
</dbReference>
<evidence type="ECO:0000256" key="11">
    <source>
        <dbReference type="ARBA" id="ARBA00023277"/>
    </source>
</evidence>
<feature type="binding site" evidence="12">
    <location>
        <position position="278"/>
    </location>
    <ligand>
        <name>K(+)</name>
        <dbReference type="ChEBI" id="CHEBI:29103"/>
    </ligand>
</feature>
<evidence type="ECO:0000256" key="6">
    <source>
        <dbReference type="ARBA" id="ARBA00022741"/>
    </source>
</evidence>
<dbReference type="CDD" id="cd01174">
    <property type="entry name" value="ribokinase"/>
    <property type="match status" value="1"/>
</dbReference>
<evidence type="ECO:0000256" key="10">
    <source>
        <dbReference type="ARBA" id="ARBA00022958"/>
    </source>
</evidence>
<dbReference type="HAMAP" id="MF_01987">
    <property type="entry name" value="Ribokinase"/>
    <property type="match status" value="1"/>
</dbReference>
<sequence>MDEPSSAGAEIVVVGSVNLDLVVRVETLPHAGETVLATGYHEFVGGKGGNQAVAAARLGRRVAFVGHVGTDQAASTVRSALADEGVDVTLLTPVDGPTGRAFVQVDDEAENQIIVVGGANGALSEADVAAAAPLLTGSPVVVAQLEVPLEAVVAAGRRTSGVFVLNPAPAQELPRELLALVDVLVVNEGEFEVVTGAPVSEEALTSSSLPERVVVTLGGRGALVRDGASVLSVGAPRVEVVDTTGAGDTFVGALAAALARDVPYADAVRWAVGAASLSTQALGATSGMPSAAEVDRLMSTSGS</sequence>
<dbReference type="InterPro" id="IPR002173">
    <property type="entry name" value="Carboh/pur_kinase_PfkB_CS"/>
</dbReference>
<dbReference type="PANTHER" id="PTHR10584">
    <property type="entry name" value="SUGAR KINASE"/>
    <property type="match status" value="1"/>
</dbReference>
<dbReference type="InterPro" id="IPR002139">
    <property type="entry name" value="Ribo/fructo_kinase"/>
</dbReference>
<comment type="cofactor">
    <cofactor evidence="12">
        <name>Mg(2+)</name>
        <dbReference type="ChEBI" id="CHEBI:18420"/>
    </cofactor>
    <text evidence="12">Requires a divalent cation, most likely magnesium in vivo, as an electrophilic catalyst to aid phosphoryl group transfer. It is the chelate of the metal and the nucleotide that is the actual substrate.</text>
</comment>
<evidence type="ECO:0000313" key="14">
    <source>
        <dbReference type="EMBL" id="MDR7360805.1"/>
    </source>
</evidence>
<evidence type="ECO:0000256" key="7">
    <source>
        <dbReference type="ARBA" id="ARBA00022777"/>
    </source>
</evidence>
<feature type="binding site" evidence="12">
    <location>
        <position position="146"/>
    </location>
    <ligand>
        <name>substrate</name>
    </ligand>
</feature>
<feature type="binding site" evidence="12">
    <location>
        <position position="187"/>
    </location>
    <ligand>
        <name>ATP</name>
        <dbReference type="ChEBI" id="CHEBI:30616"/>
    </ligand>
</feature>
<dbReference type="SUPFAM" id="SSF53613">
    <property type="entry name" value="Ribokinase-like"/>
    <property type="match status" value="1"/>
</dbReference>
<comment type="similarity">
    <text evidence="1">Belongs to the carbohydrate kinase pfkB family.</text>
</comment>
<keyword evidence="9 12" id="KW-0460">Magnesium</keyword>
<dbReference type="InterPro" id="IPR011611">
    <property type="entry name" value="PfkB_dom"/>
</dbReference>
<comment type="caution">
    <text evidence="14">The sequence shown here is derived from an EMBL/GenBank/DDBJ whole genome shotgun (WGS) entry which is preliminary data.</text>
</comment>
<keyword evidence="11 12" id="KW-0119">Carbohydrate metabolism</keyword>
<feature type="binding site" evidence="12">
    <location>
        <begin position="46"/>
        <end position="50"/>
    </location>
    <ligand>
        <name>substrate</name>
    </ligand>
</feature>
<dbReference type="Pfam" id="PF00294">
    <property type="entry name" value="PfkB"/>
    <property type="match status" value="1"/>
</dbReference>
<organism evidence="14 15">
    <name type="scientific">Nocardioides marmoribigeumensis</name>
    <dbReference type="NCBI Taxonomy" id="433649"/>
    <lineage>
        <taxon>Bacteria</taxon>
        <taxon>Bacillati</taxon>
        <taxon>Actinomycetota</taxon>
        <taxon>Actinomycetes</taxon>
        <taxon>Propionibacteriales</taxon>
        <taxon>Nocardioidaceae</taxon>
        <taxon>Nocardioides</taxon>
    </lineage>
</organism>
<feature type="binding site" evidence="12">
    <location>
        <position position="283"/>
    </location>
    <ligand>
        <name>K(+)</name>
        <dbReference type="ChEBI" id="CHEBI:29103"/>
    </ligand>
</feature>
<name>A0ABU2BQ93_9ACTN</name>
<comment type="activity regulation">
    <text evidence="12">Activated by a monovalent cation that binds near, but not in, the active site. The most likely occupant of the site in vivo is potassium. Ion binding induces a conformational change that may alter substrate affinity.</text>
</comment>
<feature type="binding site" evidence="12">
    <location>
        <position position="281"/>
    </location>
    <ligand>
        <name>K(+)</name>
        <dbReference type="ChEBI" id="CHEBI:29103"/>
    </ligand>
</feature>
<evidence type="ECO:0000256" key="5">
    <source>
        <dbReference type="ARBA" id="ARBA00022723"/>
    </source>
</evidence>
<evidence type="ECO:0000256" key="12">
    <source>
        <dbReference type="HAMAP-Rule" id="MF_01987"/>
    </source>
</evidence>
<gene>
    <name evidence="12" type="primary">rbsK</name>
    <name evidence="14" type="ORF">J2S63_000358</name>
</gene>
<feature type="binding site" evidence="12">
    <location>
        <begin position="18"/>
        <end position="20"/>
    </location>
    <ligand>
        <name>substrate</name>
    </ligand>
</feature>
<dbReference type="Gene3D" id="3.40.1190.20">
    <property type="match status" value="1"/>
</dbReference>
<comment type="subcellular location">
    <subcellularLocation>
        <location evidence="12">Cytoplasm</location>
    </subcellularLocation>
</comment>
<keyword evidence="15" id="KW-1185">Reference proteome</keyword>
<keyword evidence="5 12" id="KW-0479">Metal-binding</keyword>
<dbReference type="GO" id="GO:0004747">
    <property type="term" value="F:ribokinase activity"/>
    <property type="evidence" value="ECO:0007669"/>
    <property type="project" value="UniProtKB-EC"/>
</dbReference>
<dbReference type="PANTHER" id="PTHR10584:SF166">
    <property type="entry name" value="RIBOKINASE"/>
    <property type="match status" value="1"/>
</dbReference>
<evidence type="ECO:0000256" key="9">
    <source>
        <dbReference type="ARBA" id="ARBA00022842"/>
    </source>
</evidence>
<comment type="subunit">
    <text evidence="12">Homodimer.</text>
</comment>
<reference evidence="14 15" key="1">
    <citation type="submission" date="2023-07" db="EMBL/GenBank/DDBJ databases">
        <title>Sequencing the genomes of 1000 actinobacteria strains.</title>
        <authorList>
            <person name="Klenk H.-P."/>
        </authorList>
    </citation>
    <scope>NUCLEOTIDE SEQUENCE [LARGE SCALE GENOMIC DNA]</scope>
    <source>
        <strain evidence="14 15">DSM 19426</strain>
    </source>
</reference>
<keyword evidence="8 12" id="KW-0067">ATP-binding</keyword>
<feature type="binding site" evidence="12">
    <location>
        <position position="242"/>
    </location>
    <ligand>
        <name>K(+)</name>
        <dbReference type="ChEBI" id="CHEBI:29103"/>
    </ligand>
</feature>
<dbReference type="PROSITE" id="PS00584">
    <property type="entry name" value="PFKB_KINASES_2"/>
    <property type="match status" value="1"/>
</dbReference>
<keyword evidence="10 12" id="KW-0630">Potassium</keyword>
<keyword evidence="12" id="KW-0963">Cytoplasm</keyword>
<comment type="catalytic activity">
    <reaction evidence="12">
        <text>D-ribose + ATP = D-ribose 5-phosphate + ADP + H(+)</text>
        <dbReference type="Rhea" id="RHEA:13697"/>
        <dbReference type="ChEBI" id="CHEBI:15378"/>
        <dbReference type="ChEBI" id="CHEBI:30616"/>
        <dbReference type="ChEBI" id="CHEBI:47013"/>
        <dbReference type="ChEBI" id="CHEBI:78346"/>
        <dbReference type="ChEBI" id="CHEBI:456216"/>
        <dbReference type="EC" id="2.7.1.15"/>
    </reaction>
</comment>